<proteinExistence type="predicted"/>
<keyword evidence="8" id="KW-0464">Manganese</keyword>
<dbReference type="Gene3D" id="3.20.20.70">
    <property type="entry name" value="Aldolase class I"/>
    <property type="match status" value="1"/>
</dbReference>
<dbReference type="RefSeq" id="WP_063626064.1">
    <property type="nucleotide sequence ID" value="NZ_LVLH01000028.1"/>
</dbReference>
<keyword evidence="7" id="KW-0408">Iron</keyword>
<evidence type="ECO:0000256" key="6">
    <source>
        <dbReference type="ARBA" id="ARBA00022833"/>
    </source>
</evidence>
<dbReference type="InterPro" id="IPR000056">
    <property type="entry name" value="Ribul_P_3_epim-like"/>
</dbReference>
<keyword evidence="5" id="KW-0479">Metal-binding</keyword>
<evidence type="ECO:0000256" key="4">
    <source>
        <dbReference type="ARBA" id="ARBA00011738"/>
    </source>
</evidence>
<dbReference type="InterPro" id="IPR013785">
    <property type="entry name" value="Aldolase_TIM"/>
</dbReference>
<dbReference type="AlphaFoldDB" id="A0A168RFP9"/>
<comment type="cofactor">
    <cofactor evidence="3">
        <name>Fe(2+)</name>
        <dbReference type="ChEBI" id="CHEBI:29033"/>
    </cofactor>
</comment>
<evidence type="ECO:0000256" key="9">
    <source>
        <dbReference type="ARBA" id="ARBA00023235"/>
    </source>
</evidence>
<evidence type="ECO:0000256" key="10">
    <source>
        <dbReference type="ARBA" id="ARBA00023277"/>
    </source>
</evidence>
<dbReference type="GO" id="GO:0005975">
    <property type="term" value="P:carbohydrate metabolic process"/>
    <property type="evidence" value="ECO:0007669"/>
    <property type="project" value="InterPro"/>
</dbReference>
<comment type="subunit">
    <text evidence="4">Homodimer.</text>
</comment>
<dbReference type="PROSITE" id="PS01085">
    <property type="entry name" value="RIBUL_P_3_EPIMER_1"/>
    <property type="match status" value="1"/>
</dbReference>
<sequence length="220" mass="24743">MTEKFVTPSLLNVDEGKRLEMADLLINEGIKWIHYDVMDGEFVPNIAIQFEEIKEINEKGKKHFKDIHLMVENPLEYLEIYQNVGDILTVHFEAIKNKSEFLSFLKNNKKTAEFTVGLAIKPNTAVSEIEKFLPYVALVLVMSVEPGFGGQKFIPEALNKISQLKQIREKEQLHYLIQVDGGINNETGPQCFNAGADACVAGSFLIKNPNKDTIDSILGS</sequence>
<accession>A0A168RFP9</accession>
<dbReference type="EMBL" id="LVLH01000028">
    <property type="protein sequence ID" value="OAB48937.1"/>
    <property type="molecule type" value="Genomic_DNA"/>
</dbReference>
<evidence type="ECO:0000256" key="2">
    <source>
        <dbReference type="ARBA" id="ARBA00001947"/>
    </source>
</evidence>
<keyword evidence="6" id="KW-0862">Zinc</keyword>
<dbReference type="SUPFAM" id="SSF51366">
    <property type="entry name" value="Ribulose-phoshate binding barrel"/>
    <property type="match status" value="1"/>
</dbReference>
<organism evidence="11 12">
    <name type="scientific">Mycoplasmopsis gallinarum</name>
    <dbReference type="NCBI Taxonomy" id="29557"/>
    <lineage>
        <taxon>Bacteria</taxon>
        <taxon>Bacillati</taxon>
        <taxon>Mycoplasmatota</taxon>
        <taxon>Mycoplasmoidales</taxon>
        <taxon>Metamycoplasmataceae</taxon>
        <taxon>Mycoplasmopsis</taxon>
    </lineage>
</organism>
<keyword evidence="12" id="KW-1185">Reference proteome</keyword>
<dbReference type="FunFam" id="3.20.20.70:FF:000191">
    <property type="entry name" value="ribulose-phosphate 3-epimerase isoform X2"/>
    <property type="match status" value="1"/>
</dbReference>
<dbReference type="STRING" id="29557.MGALLINA_02670"/>
<dbReference type="OrthoDB" id="1645589at2"/>
<dbReference type="NCBIfam" id="NF004076">
    <property type="entry name" value="PRK05581.1-4"/>
    <property type="match status" value="1"/>
</dbReference>
<evidence type="ECO:0000256" key="3">
    <source>
        <dbReference type="ARBA" id="ARBA00001954"/>
    </source>
</evidence>
<evidence type="ECO:0000256" key="8">
    <source>
        <dbReference type="ARBA" id="ARBA00023211"/>
    </source>
</evidence>
<evidence type="ECO:0000256" key="5">
    <source>
        <dbReference type="ARBA" id="ARBA00022723"/>
    </source>
</evidence>
<evidence type="ECO:0000256" key="7">
    <source>
        <dbReference type="ARBA" id="ARBA00023004"/>
    </source>
</evidence>
<dbReference type="Proteomes" id="UP000076983">
    <property type="component" value="Unassembled WGS sequence"/>
</dbReference>
<dbReference type="GO" id="GO:0046496">
    <property type="term" value="P:nicotinamide nucleotide metabolic process"/>
    <property type="evidence" value="ECO:0007669"/>
    <property type="project" value="UniProtKB-ARBA"/>
</dbReference>
<dbReference type="Pfam" id="PF00834">
    <property type="entry name" value="Ribul_P_3_epim"/>
    <property type="match status" value="1"/>
</dbReference>
<dbReference type="InterPro" id="IPR011060">
    <property type="entry name" value="RibuloseP-bd_barrel"/>
</dbReference>
<keyword evidence="9" id="KW-0413">Isomerase</keyword>
<reference evidence="11 12" key="1">
    <citation type="submission" date="2016-03" db="EMBL/GenBank/DDBJ databases">
        <title>Genome sequence of Mycoplasma gallinarum strain Mgn_IPT.</title>
        <authorList>
            <person name="Yacoub E."/>
            <person name="Sirand-Pugnet P."/>
            <person name="Barre A."/>
            <person name="Maurier F."/>
            <person name="Blanchard A."/>
            <person name="Ben Abdelmoumen B.M."/>
        </authorList>
    </citation>
    <scope>NUCLEOTIDE SEQUENCE [LARGE SCALE GENOMIC DNA]</scope>
    <source>
        <strain evidence="11 12">Mgn_IPT</strain>
    </source>
</reference>
<evidence type="ECO:0000256" key="1">
    <source>
        <dbReference type="ARBA" id="ARBA00001936"/>
    </source>
</evidence>
<gene>
    <name evidence="11" type="primary">rpe</name>
    <name evidence="11" type="ORF">MGALLINA_02670</name>
</gene>
<comment type="caution">
    <text evidence="11">The sequence shown here is derived from an EMBL/GenBank/DDBJ whole genome shotgun (WGS) entry which is preliminary data.</text>
</comment>
<dbReference type="GO" id="GO:0046872">
    <property type="term" value="F:metal ion binding"/>
    <property type="evidence" value="ECO:0007669"/>
    <property type="project" value="UniProtKB-KW"/>
</dbReference>
<dbReference type="GO" id="GO:1901135">
    <property type="term" value="P:carbohydrate derivative metabolic process"/>
    <property type="evidence" value="ECO:0007669"/>
    <property type="project" value="UniProtKB-ARBA"/>
</dbReference>
<dbReference type="GO" id="GO:0006091">
    <property type="term" value="P:generation of precursor metabolites and energy"/>
    <property type="evidence" value="ECO:0007669"/>
    <property type="project" value="UniProtKB-ARBA"/>
</dbReference>
<name>A0A168RFP9_9BACT</name>
<dbReference type="PATRIC" id="fig|29557.3.peg.251"/>
<keyword evidence="10" id="KW-0119">Carbohydrate metabolism</keyword>
<evidence type="ECO:0000313" key="12">
    <source>
        <dbReference type="Proteomes" id="UP000076983"/>
    </source>
</evidence>
<protein>
    <submittedName>
        <fullName evidence="11">Ribulose-phosphate 3-epimerase</fullName>
    </submittedName>
</protein>
<dbReference type="PANTHER" id="PTHR11749">
    <property type="entry name" value="RIBULOSE-5-PHOSPHATE-3-EPIMERASE"/>
    <property type="match status" value="1"/>
</dbReference>
<dbReference type="PROSITE" id="PS01086">
    <property type="entry name" value="RIBUL_P_3_EPIMER_2"/>
    <property type="match status" value="1"/>
</dbReference>
<evidence type="ECO:0000313" key="11">
    <source>
        <dbReference type="EMBL" id="OAB48937.1"/>
    </source>
</evidence>
<dbReference type="GO" id="GO:0016857">
    <property type="term" value="F:racemase and epimerase activity, acting on carbohydrates and derivatives"/>
    <property type="evidence" value="ECO:0007669"/>
    <property type="project" value="InterPro"/>
</dbReference>
<comment type="cofactor">
    <cofactor evidence="2">
        <name>Zn(2+)</name>
        <dbReference type="ChEBI" id="CHEBI:29105"/>
    </cofactor>
</comment>
<comment type="cofactor">
    <cofactor evidence="1">
        <name>Mn(2+)</name>
        <dbReference type="ChEBI" id="CHEBI:29035"/>
    </cofactor>
</comment>
<dbReference type="CDD" id="cd00429">
    <property type="entry name" value="RPE"/>
    <property type="match status" value="1"/>
</dbReference>
<dbReference type="GO" id="GO:0006163">
    <property type="term" value="P:purine nucleotide metabolic process"/>
    <property type="evidence" value="ECO:0007669"/>
    <property type="project" value="UniProtKB-ARBA"/>
</dbReference>